<gene>
    <name evidence="1" type="ORF">SDC9_145917</name>
</gene>
<evidence type="ECO:0000313" key="1">
    <source>
        <dbReference type="EMBL" id="MPM98728.1"/>
    </source>
</evidence>
<proteinExistence type="predicted"/>
<dbReference type="AlphaFoldDB" id="A0A645EC93"/>
<accession>A0A645EC93</accession>
<reference evidence="1" key="1">
    <citation type="submission" date="2019-08" db="EMBL/GenBank/DDBJ databases">
        <authorList>
            <person name="Kucharzyk K."/>
            <person name="Murdoch R.W."/>
            <person name="Higgins S."/>
            <person name="Loffler F."/>
        </authorList>
    </citation>
    <scope>NUCLEOTIDE SEQUENCE</scope>
</reference>
<sequence length="47" mass="5481">MPQSQHLERMFSLDMMATDIYSLAYKNKSCKEAGEDYKTSPLYIEES</sequence>
<name>A0A645EC93_9ZZZZ</name>
<organism evidence="1">
    <name type="scientific">bioreactor metagenome</name>
    <dbReference type="NCBI Taxonomy" id="1076179"/>
    <lineage>
        <taxon>unclassified sequences</taxon>
        <taxon>metagenomes</taxon>
        <taxon>ecological metagenomes</taxon>
    </lineage>
</organism>
<protein>
    <submittedName>
        <fullName evidence="1">Uncharacterized protein</fullName>
    </submittedName>
</protein>
<comment type="caution">
    <text evidence="1">The sequence shown here is derived from an EMBL/GenBank/DDBJ whole genome shotgun (WGS) entry which is preliminary data.</text>
</comment>
<dbReference type="EMBL" id="VSSQ01044863">
    <property type="protein sequence ID" value="MPM98728.1"/>
    <property type="molecule type" value="Genomic_DNA"/>
</dbReference>